<evidence type="ECO:0000313" key="1">
    <source>
        <dbReference type="EMBL" id="KAJ0212928.1"/>
    </source>
</evidence>
<organism evidence="1 2">
    <name type="scientific">Lactuca sativa</name>
    <name type="common">Garden lettuce</name>
    <dbReference type="NCBI Taxonomy" id="4236"/>
    <lineage>
        <taxon>Eukaryota</taxon>
        <taxon>Viridiplantae</taxon>
        <taxon>Streptophyta</taxon>
        <taxon>Embryophyta</taxon>
        <taxon>Tracheophyta</taxon>
        <taxon>Spermatophyta</taxon>
        <taxon>Magnoliopsida</taxon>
        <taxon>eudicotyledons</taxon>
        <taxon>Gunneridae</taxon>
        <taxon>Pentapetalae</taxon>
        <taxon>asterids</taxon>
        <taxon>campanulids</taxon>
        <taxon>Asterales</taxon>
        <taxon>Asteraceae</taxon>
        <taxon>Cichorioideae</taxon>
        <taxon>Cichorieae</taxon>
        <taxon>Lactucinae</taxon>
        <taxon>Lactuca</taxon>
    </lineage>
</organism>
<name>A0A9R1VX54_LACSA</name>
<keyword evidence="2" id="KW-1185">Reference proteome</keyword>
<protein>
    <submittedName>
        <fullName evidence="1">Uncharacterized protein</fullName>
    </submittedName>
</protein>
<reference evidence="1 2" key="1">
    <citation type="journal article" date="2017" name="Nat. Commun.">
        <title>Genome assembly with in vitro proximity ligation data and whole-genome triplication in lettuce.</title>
        <authorList>
            <person name="Reyes-Chin-Wo S."/>
            <person name="Wang Z."/>
            <person name="Yang X."/>
            <person name="Kozik A."/>
            <person name="Arikit S."/>
            <person name="Song C."/>
            <person name="Xia L."/>
            <person name="Froenicke L."/>
            <person name="Lavelle D.O."/>
            <person name="Truco M.J."/>
            <person name="Xia R."/>
            <person name="Zhu S."/>
            <person name="Xu C."/>
            <person name="Xu H."/>
            <person name="Xu X."/>
            <person name="Cox K."/>
            <person name="Korf I."/>
            <person name="Meyers B.C."/>
            <person name="Michelmore R.W."/>
        </authorList>
    </citation>
    <scope>NUCLEOTIDE SEQUENCE [LARGE SCALE GENOMIC DNA]</scope>
    <source>
        <strain evidence="2">cv. Salinas</strain>
        <tissue evidence="1">Seedlings</tissue>
    </source>
</reference>
<comment type="caution">
    <text evidence="1">The sequence shown here is derived from an EMBL/GenBank/DDBJ whole genome shotgun (WGS) entry which is preliminary data.</text>
</comment>
<dbReference type="Proteomes" id="UP000235145">
    <property type="component" value="Unassembled WGS sequence"/>
</dbReference>
<evidence type="ECO:0000313" key="2">
    <source>
        <dbReference type="Proteomes" id="UP000235145"/>
    </source>
</evidence>
<proteinExistence type="predicted"/>
<accession>A0A9R1VX54</accession>
<gene>
    <name evidence="1" type="ORF">LSAT_V11C400161040</name>
</gene>
<dbReference type="EMBL" id="NBSK02000004">
    <property type="protein sequence ID" value="KAJ0212928.1"/>
    <property type="molecule type" value="Genomic_DNA"/>
</dbReference>
<sequence>MDEKASNVIRGIFVHGDWVTYPIEVKNEFFDFYSSKFNNFQNILMVARSDRFSSLLPKDVELLEKLFSVKDIKEAVWDCGGDRAPGSDGILFKFLKHFWDVLGDYLLGKRPAFVLPNVICMEQSSFLKGHQILDGPLMVNYGFYGIW</sequence>
<dbReference type="AlphaFoldDB" id="A0A9R1VX54"/>